<dbReference type="PANTHER" id="PTHR48182:SF2">
    <property type="entry name" value="PROTEIN SERAC1"/>
    <property type="match status" value="1"/>
</dbReference>
<evidence type="ECO:0000256" key="7">
    <source>
        <dbReference type="ARBA" id="ARBA00023136"/>
    </source>
</evidence>
<evidence type="ECO:0000256" key="1">
    <source>
        <dbReference type="ARBA" id="ARBA00004173"/>
    </source>
</evidence>
<proteinExistence type="inferred from homology"/>
<comment type="subcellular location">
    <subcellularLocation>
        <location evidence="2">Endoplasmic reticulum</location>
    </subcellularLocation>
    <subcellularLocation>
        <location evidence="3">Membrane</location>
    </subcellularLocation>
    <subcellularLocation>
        <location evidence="1">Mitochondrion</location>
    </subcellularLocation>
</comment>
<dbReference type="PANTHER" id="PTHR48182">
    <property type="entry name" value="PROTEIN SERAC1"/>
    <property type="match status" value="1"/>
</dbReference>
<comment type="similarity">
    <text evidence="4">Belongs to the putative lipase ROG1 family.</text>
</comment>
<name>A0A9W4NQ37_9EURO</name>
<evidence type="ECO:0000256" key="5">
    <source>
        <dbReference type="ARBA" id="ARBA00022824"/>
    </source>
</evidence>
<dbReference type="AlphaFoldDB" id="A0A9W4NQ37"/>
<dbReference type="SUPFAM" id="SSF53474">
    <property type="entry name" value="alpha/beta-Hydrolases"/>
    <property type="match status" value="1"/>
</dbReference>
<dbReference type="GO" id="GO:0072330">
    <property type="term" value="P:monocarboxylic acid biosynthetic process"/>
    <property type="evidence" value="ECO:0007669"/>
    <property type="project" value="UniProtKB-ARBA"/>
</dbReference>
<evidence type="ECO:0000256" key="3">
    <source>
        <dbReference type="ARBA" id="ARBA00004370"/>
    </source>
</evidence>
<evidence type="ECO:0000313" key="10">
    <source>
        <dbReference type="Proteomes" id="UP001152592"/>
    </source>
</evidence>
<dbReference type="InterPro" id="IPR052374">
    <property type="entry name" value="SERAC1"/>
</dbReference>
<evidence type="ECO:0000259" key="8">
    <source>
        <dbReference type="Pfam" id="PF05057"/>
    </source>
</evidence>
<dbReference type="EMBL" id="CAJVPD010000247">
    <property type="protein sequence ID" value="CAG8393429.1"/>
    <property type="molecule type" value="Genomic_DNA"/>
</dbReference>
<evidence type="ECO:0000256" key="2">
    <source>
        <dbReference type="ARBA" id="ARBA00004240"/>
    </source>
</evidence>
<evidence type="ECO:0000256" key="4">
    <source>
        <dbReference type="ARBA" id="ARBA00007920"/>
    </source>
</evidence>
<dbReference type="Proteomes" id="UP001152592">
    <property type="component" value="Unassembled WGS sequence"/>
</dbReference>
<dbReference type="InterPro" id="IPR007751">
    <property type="entry name" value="DUF676_lipase-like"/>
</dbReference>
<evidence type="ECO:0000313" key="9">
    <source>
        <dbReference type="EMBL" id="CAG8393429.1"/>
    </source>
</evidence>
<dbReference type="Pfam" id="PF05057">
    <property type="entry name" value="DUF676"/>
    <property type="match status" value="1"/>
</dbReference>
<comment type="caution">
    <text evidence="9">The sequence shown here is derived from an EMBL/GenBank/DDBJ whole genome shotgun (WGS) entry which is preliminary data.</text>
</comment>
<reference evidence="9" key="1">
    <citation type="submission" date="2021-07" db="EMBL/GenBank/DDBJ databases">
        <authorList>
            <person name="Branca A.L. A."/>
        </authorList>
    </citation>
    <scope>NUCLEOTIDE SEQUENCE</scope>
</reference>
<protein>
    <recommendedName>
        <fullName evidence="8">DUF676 domain-containing protein</fullName>
    </recommendedName>
</protein>
<organism evidence="9 10">
    <name type="scientific">Penicillium salamii</name>
    <dbReference type="NCBI Taxonomy" id="1612424"/>
    <lineage>
        <taxon>Eukaryota</taxon>
        <taxon>Fungi</taxon>
        <taxon>Dikarya</taxon>
        <taxon>Ascomycota</taxon>
        <taxon>Pezizomycotina</taxon>
        <taxon>Eurotiomycetes</taxon>
        <taxon>Eurotiomycetidae</taxon>
        <taxon>Eurotiales</taxon>
        <taxon>Aspergillaceae</taxon>
        <taxon>Penicillium</taxon>
    </lineage>
</organism>
<dbReference type="InterPro" id="IPR029058">
    <property type="entry name" value="AB_hydrolase_fold"/>
</dbReference>
<keyword evidence="5" id="KW-0256">Endoplasmic reticulum</keyword>
<gene>
    <name evidence="9" type="ORF">PSALAMII_LOCUS6915</name>
</gene>
<accession>A0A9W4NQ37</accession>
<sequence length="309" mass="34280">MTANGSDINPDGLSQLFDSEKAEIDIVFVHGLNGHPFDTWKTIDPLDPSETIYWPRDLLPDSVSKVRVLTFGYPTQFVALSSNDSVAHTTIDAKSTSLINILGGYRQQTQSANRPIFFIAHSLGGLVCANALSRRADTHAFNHDILSSVRGLIFLGTPFRGSPKAPFATAIEKILSHFCDTTPKTITDLEKDSENLKQISTNFSTLLRERLESRKEKPIQIACFFETKSTIVKGKTLDIVKKNVGLIVSEESATLPGYKPNPINEDHRTMCKFADNETTGYINIISQLKAMISNLEKDSEHLQVIIPMK</sequence>
<feature type="domain" description="DUF676" evidence="8">
    <location>
        <begin position="26"/>
        <end position="159"/>
    </location>
</feature>
<keyword evidence="6" id="KW-0496">Mitochondrion</keyword>
<dbReference type="OrthoDB" id="3357271at2759"/>
<dbReference type="Gene3D" id="3.40.50.1820">
    <property type="entry name" value="alpha/beta hydrolase"/>
    <property type="match status" value="1"/>
</dbReference>
<evidence type="ECO:0000256" key="6">
    <source>
        <dbReference type="ARBA" id="ARBA00023128"/>
    </source>
</evidence>
<keyword evidence="7" id="KW-0472">Membrane</keyword>
<dbReference type="GO" id="GO:0005783">
    <property type="term" value="C:endoplasmic reticulum"/>
    <property type="evidence" value="ECO:0007669"/>
    <property type="project" value="UniProtKB-SubCell"/>
</dbReference>
<dbReference type="GO" id="GO:0017000">
    <property type="term" value="P:antibiotic biosynthetic process"/>
    <property type="evidence" value="ECO:0007669"/>
    <property type="project" value="UniProtKB-ARBA"/>
</dbReference>
<dbReference type="GO" id="GO:0016020">
    <property type="term" value="C:membrane"/>
    <property type="evidence" value="ECO:0007669"/>
    <property type="project" value="UniProtKB-SubCell"/>
</dbReference>
<dbReference type="GO" id="GO:0005739">
    <property type="term" value="C:mitochondrion"/>
    <property type="evidence" value="ECO:0007669"/>
    <property type="project" value="UniProtKB-SubCell"/>
</dbReference>